<comment type="caution">
    <text evidence="5">The sequence shown here is derived from an EMBL/GenBank/DDBJ whole genome shotgun (WGS) entry which is preliminary data.</text>
</comment>
<reference evidence="5 6" key="1">
    <citation type="journal article" date="2020" name="ISME J.">
        <title>Parallel Reductive Genome Evolution in Desulfovibrio Ectosymbionts Independently Acquired by Trichonympha Protists in the Termite Gut.</title>
        <authorList>
            <person name="Takeuchi M."/>
            <person name="Kuwahara H."/>
            <person name="Murakami T."/>
            <person name="Takahashi K."/>
            <person name="Kajitani R."/>
            <person name="Toyoda A."/>
            <person name="Itoh T."/>
            <person name="Ohkuma M."/>
            <person name="Hongoh Y."/>
        </authorList>
    </citation>
    <scope>NUCLEOTIDE SEQUENCE [LARGE SCALE GENOMIC DNA]</scope>
    <source>
        <strain evidence="5">ZnDsv-02</strain>
    </source>
</reference>
<evidence type="ECO:0000313" key="5">
    <source>
        <dbReference type="EMBL" id="GFH62895.1"/>
    </source>
</evidence>
<dbReference type="GO" id="GO:0003677">
    <property type="term" value="F:DNA binding"/>
    <property type="evidence" value="ECO:0007669"/>
    <property type="project" value="UniProtKB-KW"/>
</dbReference>
<dbReference type="PANTHER" id="PTHR43132:SF2">
    <property type="entry name" value="ARSENICAL RESISTANCE OPERON REPRESSOR ARSR-RELATED"/>
    <property type="match status" value="1"/>
</dbReference>
<dbReference type="GO" id="GO:0003700">
    <property type="term" value="F:DNA-binding transcription factor activity"/>
    <property type="evidence" value="ECO:0007669"/>
    <property type="project" value="InterPro"/>
</dbReference>
<evidence type="ECO:0000259" key="4">
    <source>
        <dbReference type="PROSITE" id="PS50987"/>
    </source>
</evidence>
<dbReference type="PROSITE" id="PS50987">
    <property type="entry name" value="HTH_ARSR_2"/>
    <property type="match status" value="1"/>
</dbReference>
<name>A0A6L2R5T8_9BACT</name>
<evidence type="ECO:0000256" key="2">
    <source>
        <dbReference type="ARBA" id="ARBA00023125"/>
    </source>
</evidence>
<dbReference type="AlphaFoldDB" id="A0A6L2R5T8"/>
<dbReference type="Proteomes" id="UP000505077">
    <property type="component" value="Unassembled WGS sequence"/>
</dbReference>
<proteinExistence type="predicted"/>
<dbReference type="PRINTS" id="PR00778">
    <property type="entry name" value="HTHARSR"/>
</dbReference>
<keyword evidence="1" id="KW-0805">Transcription regulation</keyword>
<evidence type="ECO:0000256" key="3">
    <source>
        <dbReference type="ARBA" id="ARBA00023163"/>
    </source>
</evidence>
<accession>A0A6L2R5T8</accession>
<keyword evidence="2" id="KW-0238">DNA-binding</keyword>
<dbReference type="InterPro" id="IPR036388">
    <property type="entry name" value="WH-like_DNA-bd_sf"/>
</dbReference>
<dbReference type="EMBL" id="BLLL01000007">
    <property type="protein sequence ID" value="GFH62895.1"/>
    <property type="molecule type" value="Genomic_DNA"/>
</dbReference>
<organism evidence="5 6">
    <name type="scientific">Candidatus Desulfovibrio kirbyi</name>
    <dbReference type="NCBI Taxonomy" id="2696086"/>
    <lineage>
        <taxon>Bacteria</taxon>
        <taxon>Pseudomonadati</taxon>
        <taxon>Thermodesulfobacteriota</taxon>
        <taxon>Desulfovibrionia</taxon>
        <taxon>Desulfovibrionales</taxon>
        <taxon>Desulfovibrionaceae</taxon>
        <taxon>Desulfovibrio</taxon>
    </lineage>
</organism>
<evidence type="ECO:0000256" key="1">
    <source>
        <dbReference type="ARBA" id="ARBA00023015"/>
    </source>
</evidence>
<dbReference type="InterPro" id="IPR051011">
    <property type="entry name" value="Metal_resp_trans_reg"/>
</dbReference>
<dbReference type="InterPro" id="IPR011991">
    <property type="entry name" value="ArsR-like_HTH"/>
</dbReference>
<feature type="domain" description="HTH arsR-type" evidence="4">
    <location>
        <begin position="1"/>
        <end position="95"/>
    </location>
</feature>
<gene>
    <name evidence="5" type="ORF">ZNDK_0666</name>
</gene>
<dbReference type="CDD" id="cd00090">
    <property type="entry name" value="HTH_ARSR"/>
    <property type="match status" value="1"/>
</dbReference>
<dbReference type="SMART" id="SM00418">
    <property type="entry name" value="HTH_ARSR"/>
    <property type="match status" value="1"/>
</dbReference>
<evidence type="ECO:0000313" key="6">
    <source>
        <dbReference type="Proteomes" id="UP000505077"/>
    </source>
</evidence>
<sequence length="122" mass="13531">MDTKNTAVIFEVLSSEARLIIFRLLVKYAPDGLVAGEIARLTDISKTNLSFHLKNLIHSGLAAMERQGRNIRYRANIPLMLKTIAYLTSECCSGHPEQCNALRNASGIDPIFLPTSRKTGQE</sequence>
<protein>
    <submittedName>
        <fullName evidence="5">ArsR family transcriptional regulator</fullName>
    </submittedName>
</protein>
<dbReference type="InterPro" id="IPR001845">
    <property type="entry name" value="HTH_ArsR_DNA-bd_dom"/>
</dbReference>
<dbReference type="InterPro" id="IPR036390">
    <property type="entry name" value="WH_DNA-bd_sf"/>
</dbReference>
<dbReference type="Pfam" id="PF12840">
    <property type="entry name" value="HTH_20"/>
    <property type="match status" value="1"/>
</dbReference>
<dbReference type="PANTHER" id="PTHR43132">
    <property type="entry name" value="ARSENICAL RESISTANCE OPERON REPRESSOR ARSR-RELATED"/>
    <property type="match status" value="1"/>
</dbReference>
<keyword evidence="3" id="KW-0804">Transcription</keyword>
<dbReference type="Gene3D" id="1.10.10.10">
    <property type="entry name" value="Winged helix-like DNA-binding domain superfamily/Winged helix DNA-binding domain"/>
    <property type="match status" value="1"/>
</dbReference>
<dbReference type="SUPFAM" id="SSF46785">
    <property type="entry name" value="Winged helix' DNA-binding domain"/>
    <property type="match status" value="1"/>
</dbReference>